<reference evidence="1 2" key="1">
    <citation type="submission" date="2023-01" db="EMBL/GenBank/DDBJ databases">
        <authorList>
            <person name="Whitehead M."/>
        </authorList>
    </citation>
    <scope>NUCLEOTIDE SEQUENCE [LARGE SCALE GENOMIC DNA]</scope>
</reference>
<accession>A0AAV0W1L5</accession>
<comment type="caution">
    <text evidence="1">The sequence shown here is derived from an EMBL/GenBank/DDBJ whole genome shotgun (WGS) entry which is preliminary data.</text>
</comment>
<gene>
    <name evidence="1" type="ORF">MEUPH1_LOCUS6291</name>
</gene>
<protein>
    <submittedName>
        <fullName evidence="1">Uncharacterized protein</fullName>
    </submittedName>
</protein>
<dbReference type="Proteomes" id="UP001160148">
    <property type="component" value="Unassembled WGS sequence"/>
</dbReference>
<dbReference type="AlphaFoldDB" id="A0AAV0W1L5"/>
<dbReference type="EMBL" id="CARXXK010000001">
    <property type="protein sequence ID" value="CAI6349766.1"/>
    <property type="molecule type" value="Genomic_DNA"/>
</dbReference>
<keyword evidence="2" id="KW-1185">Reference proteome</keyword>
<proteinExistence type="predicted"/>
<name>A0AAV0W1L5_9HEMI</name>
<organism evidence="1 2">
    <name type="scientific">Macrosiphum euphorbiae</name>
    <name type="common">potato aphid</name>
    <dbReference type="NCBI Taxonomy" id="13131"/>
    <lineage>
        <taxon>Eukaryota</taxon>
        <taxon>Metazoa</taxon>
        <taxon>Ecdysozoa</taxon>
        <taxon>Arthropoda</taxon>
        <taxon>Hexapoda</taxon>
        <taxon>Insecta</taxon>
        <taxon>Pterygota</taxon>
        <taxon>Neoptera</taxon>
        <taxon>Paraneoptera</taxon>
        <taxon>Hemiptera</taxon>
        <taxon>Sternorrhyncha</taxon>
        <taxon>Aphidomorpha</taxon>
        <taxon>Aphidoidea</taxon>
        <taxon>Aphididae</taxon>
        <taxon>Macrosiphini</taxon>
        <taxon>Macrosiphum</taxon>
    </lineage>
</organism>
<evidence type="ECO:0000313" key="2">
    <source>
        <dbReference type="Proteomes" id="UP001160148"/>
    </source>
</evidence>
<sequence length="86" mass="10000">MLHCLHLDQMRLIQMKARLSRPLAIVDILQCIICGPVLEDLQDPAARDSSSGETVETYRLVYKTVEEMKSDLKEEEDRIRQRSTRL</sequence>
<evidence type="ECO:0000313" key="1">
    <source>
        <dbReference type="EMBL" id="CAI6349766.1"/>
    </source>
</evidence>